<name>A0ABU8HHL3_9BACI</name>
<keyword evidence="4" id="KW-1185">Reference proteome</keyword>
<feature type="signal peptide" evidence="1">
    <location>
        <begin position="1"/>
        <end position="23"/>
    </location>
</feature>
<dbReference type="PANTHER" id="PTHR10658:SF11">
    <property type="entry name" value="VIBRATOR, ISOFORM B"/>
    <property type="match status" value="1"/>
</dbReference>
<sequence length="331" mass="38018">MKKLLFILILPVFIVLSSNEAVNANESSSDLYHNLVTDTFPAVEKEGFTNFFNEYFLSTHTPHHNGYDQIYNAEDSQIIEGKFQYGDIRKDLEEEWVSIYLWSFSEDTPSWEKIGRQKTDTDGRISFPMNEEKKLGKGLHLIRLHVEGDSTFTNMYIQVINRNERFVVFDIDGTLTTNDFESFKEYADEYFFEAYRADMYEAANRVVEHYDSEGYNIIYLTARPYWLSSTSQKWLIDHDFPFGSLHTYSGSFPAEDAATYKAEYLSKVINAGGIIDFAYGNALTDIEAYKRIGLSQNQVFIIGENAGVNGTTTVDNYVDHVEALNNVPISF</sequence>
<dbReference type="Pfam" id="PF24695">
    <property type="entry name" value="PITM1-3"/>
    <property type="match status" value="1"/>
</dbReference>
<protein>
    <submittedName>
        <fullName evidence="3">HAD family acid phosphatase</fullName>
    </submittedName>
</protein>
<dbReference type="Proteomes" id="UP001312865">
    <property type="component" value="Unassembled WGS sequence"/>
</dbReference>
<evidence type="ECO:0000313" key="3">
    <source>
        <dbReference type="EMBL" id="MEI5908874.1"/>
    </source>
</evidence>
<dbReference type="EMBL" id="JBBAXC010000017">
    <property type="protein sequence ID" value="MEI5908874.1"/>
    <property type="molecule type" value="Genomic_DNA"/>
</dbReference>
<keyword evidence="1" id="KW-0732">Signal</keyword>
<organism evidence="3 4">
    <name type="scientific">Bacillus spongiae</name>
    <dbReference type="NCBI Taxonomy" id="2683610"/>
    <lineage>
        <taxon>Bacteria</taxon>
        <taxon>Bacillati</taxon>
        <taxon>Bacillota</taxon>
        <taxon>Bacilli</taxon>
        <taxon>Bacillales</taxon>
        <taxon>Bacillaceae</taxon>
        <taxon>Bacillus</taxon>
    </lineage>
</organism>
<evidence type="ECO:0000313" key="4">
    <source>
        <dbReference type="Proteomes" id="UP001312865"/>
    </source>
</evidence>
<dbReference type="InterPro" id="IPR036412">
    <property type="entry name" value="HAD-like_sf"/>
</dbReference>
<evidence type="ECO:0000259" key="2">
    <source>
        <dbReference type="SMART" id="SM00775"/>
    </source>
</evidence>
<reference evidence="3 4" key="1">
    <citation type="journal article" date="2018" name="J. Microbiol.">
        <title>Bacillus spongiae sp. nov., isolated from sponge of Jeju Island.</title>
        <authorList>
            <person name="Lee G.E."/>
            <person name="Im W.T."/>
            <person name="Park J.S."/>
        </authorList>
    </citation>
    <scope>NUCLEOTIDE SEQUENCE [LARGE SCALE GENOMIC DNA]</scope>
    <source>
        <strain evidence="3 4">135PIL107-10</strain>
    </source>
</reference>
<dbReference type="RefSeq" id="WP_336588320.1">
    <property type="nucleotide sequence ID" value="NZ_JBBAXC010000017.1"/>
</dbReference>
<dbReference type="InterPro" id="IPR023214">
    <property type="entry name" value="HAD_sf"/>
</dbReference>
<accession>A0ABU8HHL3</accession>
<proteinExistence type="predicted"/>
<comment type="caution">
    <text evidence="3">The sequence shown here is derived from an EMBL/GenBank/DDBJ whole genome shotgun (WGS) entry which is preliminary data.</text>
</comment>
<feature type="chain" id="PRO_5045766170" evidence="1">
    <location>
        <begin position="24"/>
        <end position="331"/>
    </location>
</feature>
<dbReference type="Gene3D" id="3.40.50.1000">
    <property type="entry name" value="HAD superfamily/HAD-like"/>
    <property type="match status" value="1"/>
</dbReference>
<dbReference type="SUPFAM" id="SSF56784">
    <property type="entry name" value="HAD-like"/>
    <property type="match status" value="1"/>
</dbReference>
<dbReference type="SMART" id="SM00775">
    <property type="entry name" value="LNS2"/>
    <property type="match status" value="1"/>
</dbReference>
<dbReference type="InterPro" id="IPR001666">
    <property type="entry name" value="PI_transfer"/>
</dbReference>
<dbReference type="Pfam" id="PF24694">
    <property type="entry name" value="LNS2_PITM1-3"/>
    <property type="match status" value="1"/>
</dbReference>
<evidence type="ECO:0000256" key="1">
    <source>
        <dbReference type="SAM" id="SignalP"/>
    </source>
</evidence>
<dbReference type="InterPro" id="IPR031315">
    <property type="entry name" value="LNS2/PITP"/>
</dbReference>
<dbReference type="PANTHER" id="PTHR10658">
    <property type="entry name" value="PHOSPHATIDYLINOSITOL TRANSFER PROTEIN"/>
    <property type="match status" value="1"/>
</dbReference>
<feature type="domain" description="LNS2/PITP" evidence="2">
    <location>
        <begin position="167"/>
        <end position="311"/>
    </location>
</feature>
<gene>
    <name evidence="3" type="ORF">WAK64_17635</name>
</gene>